<dbReference type="Gene3D" id="1.10.287.130">
    <property type="match status" value="1"/>
</dbReference>
<dbReference type="InterPro" id="IPR036097">
    <property type="entry name" value="HisK_dim/P_sf"/>
</dbReference>
<dbReference type="PROSITE" id="PS50110">
    <property type="entry name" value="RESPONSE_REGULATORY"/>
    <property type="match status" value="1"/>
</dbReference>
<reference evidence="8" key="1">
    <citation type="journal article" date="2020" name="mSystems">
        <title>Genome- and Community-Level Interaction Insights into Carbon Utilization and Element Cycling Functions of Hydrothermarchaeota in Hydrothermal Sediment.</title>
        <authorList>
            <person name="Zhou Z."/>
            <person name="Liu Y."/>
            <person name="Xu W."/>
            <person name="Pan J."/>
            <person name="Luo Z.H."/>
            <person name="Li M."/>
        </authorList>
    </citation>
    <scope>NUCLEOTIDE SEQUENCE [LARGE SCALE GENOMIC DNA]</scope>
    <source>
        <strain evidence="8">SpSt-769</strain>
    </source>
</reference>
<evidence type="ECO:0000256" key="1">
    <source>
        <dbReference type="ARBA" id="ARBA00000085"/>
    </source>
</evidence>
<dbReference type="Gene3D" id="3.40.50.2300">
    <property type="match status" value="1"/>
</dbReference>
<dbReference type="InterPro" id="IPR035965">
    <property type="entry name" value="PAS-like_dom_sf"/>
</dbReference>
<dbReference type="CDD" id="cd00082">
    <property type="entry name" value="HisKA"/>
    <property type="match status" value="1"/>
</dbReference>
<evidence type="ECO:0000259" key="6">
    <source>
        <dbReference type="PROSITE" id="PS50110"/>
    </source>
</evidence>
<feature type="modified residue" description="4-aspartylphosphate" evidence="4">
    <location>
        <position position="58"/>
    </location>
</feature>
<feature type="domain" description="Histidine kinase" evidence="5">
    <location>
        <begin position="279"/>
        <end position="492"/>
    </location>
</feature>
<dbReference type="InterPro" id="IPR011006">
    <property type="entry name" value="CheY-like_superfamily"/>
</dbReference>
<comment type="caution">
    <text evidence="8">The sequence shown here is derived from an EMBL/GenBank/DDBJ whole genome shotgun (WGS) entry which is preliminary data.</text>
</comment>
<evidence type="ECO:0000259" key="7">
    <source>
        <dbReference type="PROSITE" id="PS50112"/>
    </source>
</evidence>
<name>A0A7C4EUX6_9BACT</name>
<accession>A0A7C4EUX6</accession>
<evidence type="ECO:0000259" key="5">
    <source>
        <dbReference type="PROSITE" id="PS50109"/>
    </source>
</evidence>
<dbReference type="SUPFAM" id="SSF55874">
    <property type="entry name" value="ATPase domain of HSP90 chaperone/DNA topoisomerase II/histidine kinase"/>
    <property type="match status" value="1"/>
</dbReference>
<dbReference type="Pfam" id="PF00512">
    <property type="entry name" value="HisKA"/>
    <property type="match status" value="1"/>
</dbReference>
<evidence type="ECO:0000313" key="8">
    <source>
        <dbReference type="EMBL" id="HGH60974.1"/>
    </source>
</evidence>
<dbReference type="EC" id="2.7.13.3" evidence="2"/>
<dbReference type="PRINTS" id="PR00344">
    <property type="entry name" value="BCTRLSENSOR"/>
</dbReference>
<gene>
    <name evidence="8" type="ORF">ENV54_06715</name>
</gene>
<dbReference type="GO" id="GO:0000155">
    <property type="term" value="F:phosphorelay sensor kinase activity"/>
    <property type="evidence" value="ECO:0007669"/>
    <property type="project" value="InterPro"/>
</dbReference>
<dbReference type="SMART" id="SM00388">
    <property type="entry name" value="HisKA"/>
    <property type="match status" value="1"/>
</dbReference>
<keyword evidence="8" id="KW-0808">Transferase</keyword>
<dbReference type="Gene3D" id="3.30.565.10">
    <property type="entry name" value="Histidine kinase-like ATPase, C-terminal domain"/>
    <property type="match status" value="1"/>
</dbReference>
<dbReference type="PROSITE" id="PS50109">
    <property type="entry name" value="HIS_KIN"/>
    <property type="match status" value="1"/>
</dbReference>
<dbReference type="InterPro" id="IPR036890">
    <property type="entry name" value="HATPase_C_sf"/>
</dbReference>
<dbReference type="EMBL" id="DTGT01000205">
    <property type="protein sequence ID" value="HGH60974.1"/>
    <property type="molecule type" value="Genomic_DNA"/>
</dbReference>
<evidence type="ECO:0000256" key="4">
    <source>
        <dbReference type="PROSITE-ProRule" id="PRU00169"/>
    </source>
</evidence>
<dbReference type="Pfam" id="PF02518">
    <property type="entry name" value="HATPase_c"/>
    <property type="match status" value="1"/>
</dbReference>
<sequence length="499" mass="55840">MAASDHTYKILIADDSTILNNMLRDVFEEHGYEVFQAFGGSECKTAVLKENPDVVLVDGRMPTSDCIEVLKYIKQRSPRTVTVIMTAPGNEYLALKALKLGADDYLQKPFGTDEVLALVAKLLEKRKAAEEAAKLNSQIVRQDRYLAELTTVINEALITTDPKGRIQFINRAGSQMWGYSLEELKGEDVHLLIRGESRTLLYRNLVNDTLQKGKVGGEFLFRKKDKGTFPGYLSSSIIREHQRIKGIVFVVADLTRVYDAEARLKQSEKLASLGRVAEGIAHEVRNTLTSLGGFSARLHKLYGGDQAIGQYTSIIMDDVKRLERMVQTIEDYVKFARFYRFKFEPTSIPPLIESARDRVLLNMSDEKKRSVNFNMRVEEGFPSIQADATALQEVFYQLILNAYEAMPRGGRLNVTLKRADSAVSIAFSDTGVGIDSSSVEDIFNPFFTAKTKGAGMGLSKVHLLVEEHRGAIHVNSTPKKGTTFEVLLPIERFIRGVQP</sequence>
<dbReference type="Pfam" id="PF13426">
    <property type="entry name" value="PAS_9"/>
    <property type="match status" value="1"/>
</dbReference>
<dbReference type="InterPro" id="IPR003661">
    <property type="entry name" value="HisK_dim/P_dom"/>
</dbReference>
<protein>
    <recommendedName>
        <fullName evidence="2">histidine kinase</fullName>
        <ecNumber evidence="2">2.7.13.3</ecNumber>
    </recommendedName>
</protein>
<dbReference type="CDD" id="cd00130">
    <property type="entry name" value="PAS"/>
    <property type="match status" value="1"/>
</dbReference>
<dbReference type="Pfam" id="PF00072">
    <property type="entry name" value="Response_reg"/>
    <property type="match status" value="1"/>
</dbReference>
<dbReference type="SMART" id="SM00448">
    <property type="entry name" value="REC"/>
    <property type="match status" value="1"/>
</dbReference>
<dbReference type="SMART" id="SM00091">
    <property type="entry name" value="PAS"/>
    <property type="match status" value="1"/>
</dbReference>
<feature type="domain" description="PAS" evidence="7">
    <location>
        <begin position="142"/>
        <end position="213"/>
    </location>
</feature>
<dbReference type="SUPFAM" id="SSF55785">
    <property type="entry name" value="PYP-like sensor domain (PAS domain)"/>
    <property type="match status" value="1"/>
</dbReference>
<dbReference type="InterPro" id="IPR001789">
    <property type="entry name" value="Sig_transdc_resp-reg_receiver"/>
</dbReference>
<dbReference type="SUPFAM" id="SSF52172">
    <property type="entry name" value="CheY-like"/>
    <property type="match status" value="1"/>
</dbReference>
<proteinExistence type="predicted"/>
<dbReference type="Gene3D" id="3.30.450.20">
    <property type="entry name" value="PAS domain"/>
    <property type="match status" value="1"/>
</dbReference>
<dbReference type="InterPro" id="IPR005467">
    <property type="entry name" value="His_kinase_dom"/>
</dbReference>
<dbReference type="NCBIfam" id="TIGR00229">
    <property type="entry name" value="sensory_box"/>
    <property type="match status" value="1"/>
</dbReference>
<dbReference type="PANTHER" id="PTHR43547">
    <property type="entry name" value="TWO-COMPONENT HISTIDINE KINASE"/>
    <property type="match status" value="1"/>
</dbReference>
<organism evidence="8">
    <name type="scientific">Desulfomonile tiedjei</name>
    <dbReference type="NCBI Taxonomy" id="2358"/>
    <lineage>
        <taxon>Bacteria</taxon>
        <taxon>Pseudomonadati</taxon>
        <taxon>Thermodesulfobacteriota</taxon>
        <taxon>Desulfomonilia</taxon>
        <taxon>Desulfomonilales</taxon>
        <taxon>Desulfomonilaceae</taxon>
        <taxon>Desulfomonile</taxon>
    </lineage>
</organism>
<keyword evidence="8" id="KW-0418">Kinase</keyword>
<keyword evidence="3 4" id="KW-0597">Phosphoprotein</keyword>
<evidence type="ECO:0000256" key="3">
    <source>
        <dbReference type="ARBA" id="ARBA00022553"/>
    </source>
</evidence>
<dbReference type="InterPro" id="IPR004358">
    <property type="entry name" value="Sig_transdc_His_kin-like_C"/>
</dbReference>
<evidence type="ECO:0000256" key="2">
    <source>
        <dbReference type="ARBA" id="ARBA00012438"/>
    </source>
</evidence>
<dbReference type="PANTHER" id="PTHR43547:SF2">
    <property type="entry name" value="HYBRID SIGNAL TRANSDUCTION HISTIDINE KINASE C"/>
    <property type="match status" value="1"/>
</dbReference>
<dbReference type="SMART" id="SM00387">
    <property type="entry name" value="HATPase_c"/>
    <property type="match status" value="1"/>
</dbReference>
<dbReference type="SUPFAM" id="SSF47384">
    <property type="entry name" value="Homodimeric domain of signal transducing histidine kinase"/>
    <property type="match status" value="1"/>
</dbReference>
<comment type="catalytic activity">
    <reaction evidence="1">
        <text>ATP + protein L-histidine = ADP + protein N-phospho-L-histidine.</text>
        <dbReference type="EC" id="2.7.13.3"/>
    </reaction>
</comment>
<dbReference type="InterPro" id="IPR000014">
    <property type="entry name" value="PAS"/>
</dbReference>
<dbReference type="AlphaFoldDB" id="A0A7C4EUX6"/>
<dbReference type="PROSITE" id="PS50112">
    <property type="entry name" value="PAS"/>
    <property type="match status" value="1"/>
</dbReference>
<feature type="domain" description="Response regulatory" evidence="6">
    <location>
        <begin position="9"/>
        <end position="123"/>
    </location>
</feature>
<dbReference type="InterPro" id="IPR003594">
    <property type="entry name" value="HATPase_dom"/>
</dbReference>